<dbReference type="AlphaFoldDB" id="A0ABD4SNU8"/>
<dbReference type="RefSeq" id="WP_239893647.1">
    <property type="nucleotide sequence ID" value="NZ_JAJAXM010000005.1"/>
</dbReference>
<dbReference type="Proteomes" id="UP001200247">
    <property type="component" value="Unassembled WGS sequence"/>
</dbReference>
<proteinExistence type="predicted"/>
<organism evidence="1 2">
    <name type="scientific">Laribacter hongkongensis</name>
    <dbReference type="NCBI Taxonomy" id="168471"/>
    <lineage>
        <taxon>Bacteria</taxon>
        <taxon>Pseudomonadati</taxon>
        <taxon>Pseudomonadota</taxon>
        <taxon>Betaproteobacteria</taxon>
        <taxon>Neisseriales</taxon>
        <taxon>Aquaspirillaceae</taxon>
        <taxon>Laribacter</taxon>
    </lineage>
</organism>
<sequence length="313" mass="31831">MTRRFSDLTGTLQKRFDIGGVSLQTSLELGFGGRPVRTIYLEEIPTLGNGQPLEGAMAAAGSSVYAARADHVHPRPPVATQSAAGLMSAADKTKLDGIPAGGGGGGTTAVVTTMANGLMLAADKARLDALQPAAAVPAQPAGAGAAGSSVKYAREDHAHPAIPAATPSAAGLMSAADKTKLDGLTAGSGSSGAAAGDYIPFYFEANAVSANQTFFRCVARRDCKFKASLAGSSFIWMNGPAGRTFWELSVNVRNPKTGAVTAAATVNIYQASSGTPFMAYGAMPAIPAGSIIELQAIQSNSAWSYLTGGLFLE</sequence>
<name>A0ABD4SNU8_9NEIS</name>
<dbReference type="EMBL" id="JAJAXM010000005">
    <property type="protein sequence ID" value="MCG9025179.1"/>
    <property type="molecule type" value="Genomic_DNA"/>
</dbReference>
<evidence type="ECO:0000313" key="1">
    <source>
        <dbReference type="EMBL" id="MCG9025179.1"/>
    </source>
</evidence>
<protein>
    <submittedName>
        <fullName evidence="1">Uncharacterized protein</fullName>
    </submittedName>
</protein>
<gene>
    <name evidence="1" type="ORF">LH440_04550</name>
</gene>
<reference evidence="1 2" key="1">
    <citation type="submission" date="2021-10" db="EMBL/GenBank/DDBJ databases">
        <title>Whole-genome sequencing analysis of Laribacter hongkongensis: virulence gene profiles, carbohydrate-active enzyme prediction, and antimicrobial resistance characterization.</title>
        <authorList>
            <person name="Yuan P."/>
            <person name="Zhan Y."/>
            <person name="Chen D."/>
        </authorList>
    </citation>
    <scope>NUCLEOTIDE SEQUENCE [LARGE SCALE GENOMIC DNA]</scope>
    <source>
        <strain evidence="1 2">W67</strain>
    </source>
</reference>
<accession>A0ABD4SNU8</accession>
<comment type="caution">
    <text evidence="1">The sequence shown here is derived from an EMBL/GenBank/DDBJ whole genome shotgun (WGS) entry which is preliminary data.</text>
</comment>
<evidence type="ECO:0000313" key="2">
    <source>
        <dbReference type="Proteomes" id="UP001200247"/>
    </source>
</evidence>